<sequence>MNRRNVLVGLGAIVASGGAALGTGAFSTVEANRTVEVTTAGDANAFIGLEPGTSINTGAVSAENGTLEIDLGSDFGQTSGSGGVNYNATTSIGAGDSGGVSTAAFTITNNGDSPADISVSVTGDNPSYLHLYAENTNSSTTVDLTSGTSISLAAGNSLDVAVVVDLTGVDQGDWTSGENIASEITITADTTA</sequence>
<gene>
    <name evidence="1" type="ORF">J0X27_12520</name>
</gene>
<evidence type="ECO:0000313" key="1">
    <source>
        <dbReference type="EMBL" id="QSW84271.1"/>
    </source>
</evidence>
<reference evidence="1 2" key="1">
    <citation type="journal article" date="2006" name="Int. J. Syst. Evol. Microbiol.">
        <title>Haloterrigena longa sp. nov. and Haloterrigena limicola sp. nov., extremely halophilic archaea isolated from a salt lake.</title>
        <authorList>
            <person name="Cui H.L."/>
            <person name="Tohty D."/>
            <person name="Zhou P.J."/>
            <person name="Liu S.J."/>
        </authorList>
    </citation>
    <scope>NUCLEOTIDE SEQUENCE [LARGE SCALE GENOMIC DNA]</scope>
    <source>
        <strain evidence="1 2">ABH32</strain>
    </source>
</reference>
<dbReference type="KEGG" id="hlo:J0X27_12520"/>
<evidence type="ECO:0008006" key="3">
    <source>
        <dbReference type="Google" id="ProtNLM"/>
    </source>
</evidence>
<dbReference type="OrthoDB" id="203212at2157"/>
<evidence type="ECO:0000313" key="2">
    <source>
        <dbReference type="Proteomes" id="UP000663191"/>
    </source>
</evidence>
<dbReference type="EMBL" id="CP071463">
    <property type="protein sequence ID" value="QSW84271.1"/>
    <property type="molecule type" value="Genomic_DNA"/>
</dbReference>
<protein>
    <recommendedName>
        <fullName evidence="3">DUF1102 domain-containing protein</fullName>
    </recommendedName>
</protein>
<name>A0A8A2U6D4_9EURY</name>
<dbReference type="AlphaFoldDB" id="A0A8A2U6D4"/>
<dbReference type="RefSeq" id="WP_207269516.1">
    <property type="nucleotide sequence ID" value="NZ_CP071463.1"/>
</dbReference>
<accession>A0A8A2U6D4</accession>
<keyword evidence="2" id="KW-1185">Reference proteome</keyword>
<dbReference type="Proteomes" id="UP000663191">
    <property type="component" value="Chromosome"/>
</dbReference>
<dbReference type="GeneID" id="63184582"/>
<proteinExistence type="predicted"/>
<organism evidence="1 2">
    <name type="scientific">Natrinema longum</name>
    <dbReference type="NCBI Taxonomy" id="370324"/>
    <lineage>
        <taxon>Archaea</taxon>
        <taxon>Methanobacteriati</taxon>
        <taxon>Methanobacteriota</taxon>
        <taxon>Stenosarchaea group</taxon>
        <taxon>Halobacteria</taxon>
        <taxon>Halobacteriales</taxon>
        <taxon>Natrialbaceae</taxon>
        <taxon>Natrinema</taxon>
    </lineage>
</organism>